<dbReference type="GO" id="GO:0004190">
    <property type="term" value="F:aspartic-type endopeptidase activity"/>
    <property type="evidence" value="ECO:0007669"/>
    <property type="project" value="UniProtKB-KW"/>
</dbReference>
<keyword evidence="1" id="KW-0378">Hydrolase</keyword>
<dbReference type="Gramene" id="QL09p045529:mrna">
    <property type="protein sequence ID" value="QL09p045529:mrna"/>
    <property type="gene ID" value="QL09p045529"/>
</dbReference>
<feature type="domain" description="Integrase catalytic" evidence="3">
    <location>
        <begin position="494"/>
        <end position="661"/>
    </location>
</feature>
<dbReference type="InterPro" id="IPR001584">
    <property type="entry name" value="Integrase_cat-core"/>
</dbReference>
<evidence type="ECO:0000259" key="3">
    <source>
        <dbReference type="PROSITE" id="PS50994"/>
    </source>
</evidence>
<name>A0A7N2MKH0_QUELO</name>
<dbReference type="InterPro" id="IPR013103">
    <property type="entry name" value="RVT_2"/>
</dbReference>
<dbReference type="Pfam" id="PF07727">
    <property type="entry name" value="RVT_2"/>
    <property type="match status" value="1"/>
</dbReference>
<dbReference type="Pfam" id="PF25597">
    <property type="entry name" value="SH3_retrovirus"/>
    <property type="match status" value="1"/>
</dbReference>
<dbReference type="InterPro" id="IPR032675">
    <property type="entry name" value="LRR_dom_sf"/>
</dbReference>
<dbReference type="Pfam" id="PF00665">
    <property type="entry name" value="rve"/>
    <property type="match status" value="1"/>
</dbReference>
<dbReference type="SUPFAM" id="SSF52047">
    <property type="entry name" value="RNI-like"/>
    <property type="match status" value="1"/>
</dbReference>
<keyword evidence="1" id="KW-0645">Protease</keyword>
<sequence length="1528" mass="171458">MSSSRRPWVPDLQPLSLSSPTLHRTLHVSSPPRILLRSNFWRYHCVRLEPIYPLVKASHFLKGRMLWHYCTGAVAIPVKGASEEDTAFLGRMIEWDSHNHMILTWIRNTSIPSISNLLGSYDDAKSAWDMLAKRDEFRLYEFLMSLHKDFEPIRGQLLNRSLAPSLDTAVNELVRKEARLATLQAQNKLNVLAITPSAPPIEQPQQSGDSSGSSNRRKQTNKKFCNYCKRPGHTIETCYRRNKSTAAVANTEPTPPMASISAEFQSSGSTINLSPTELQEIIAQAVRMAGNASLSTALSVLPGKSQTWLFDSACCNHMTPHSSLFSKLDPAPHPLNINIADGSTMHGNSLGFVSTSNLSVPGVFHVPDLSYNLCSVGQLAELGYLLIFDYSGCIVQDPRTGQELGTGPRVGRMFPVDNLHLPPVAPVSVATAAAAVSSLPSLALWHSRLGHASSSRVQQLASRGLLGSVSKDNFDCTSCQLGKQLALSFNNSESISNSIFELIHFNVWGPSPVASIGGSRYFVVFIDDYSRYSWIFPMKSRSEILPIYSNFAKMVETQFSKRIKTFRSDNALEYTQYAFQALLHSYGTVHHLTCPGTSQQNGRAERKLRHILDTVRALLLSAKVPAPFWGEAALNAVHAINRIPSAVIHNQTPYERLFGSPPDYHHLRSFGSACFVLLQSHEHNKLEPRSRLCCFLGYGETQKGYRCYDPVSHRLRVSRNVEDEQVDDELPHLEPGSPAPAPPKDPPQDIPHRHSTRVRSIPTHLLDYHCYTALATLHESQTYREASTDPLWQIAMKEELDALTKNHTWDLVTLPPGQSVVGCKWIYKIKTRSNGSIERYKARLVAKGFTQKYGIDYEETFTLVARISSVRALLAVAAASKWDLFQMDVKNAFLNGDLSETVYMQPPPGLSVDSNKVCHLRRALYGLKQAPRVWFAKFSSTIFRLGYTASPYDSALFLRHTDKGTILLLLYVDDMIITGDDLSGIQELKDFLSQQFEMKDLGHLSYFLGLEITHSTDGLYITQAKYASDLLSRAGLTDSKTVDTPVELNAHLTPSGGKPLSNPSLYRRLVGSLVYLTVTRPDISYAVHQVSQYLSAPRSTHYAAVLRILRYLKGTLFHGIFYSAQSPLVLRAFSDADWAGDPTDRRSTTGYCFLLGSSLISWRSKKQTFVARSSTEAKYRALADTTSEFLWLRWLLKDLDVSTSSATLLYCDNQSAIHIAHNDVFHERTKHIEIDCHFIRYHLVHGALKLFSVSSKDQLADIFTKSLLKGRTCNLVDNLKLENSQQGRGIQNLESLHVSSCGRLKNLVPSSMCFRNLYTLEVFRCHGLISLATYSTVKSLVQLKELRLHGCKRMREIVTNEGEGEAGDEICFNQLNRLSLYDLPTLGSFFHLGNRTIKFPSLEDLSVNRCPELKIFSNGVLSMQKLEHVRLDGNYWSAYQSGLFPVEDVNTFIKRSWEKINDPCLRQLFTQKTNASTSEAGEENDVDDLEDDSIAVDIIRWIKKFSLMYWCVTDKDETHSSFVMGLWS</sequence>
<dbReference type="Pfam" id="PF22936">
    <property type="entry name" value="Pol_BBD"/>
    <property type="match status" value="1"/>
</dbReference>
<reference evidence="4" key="2">
    <citation type="submission" date="2021-01" db="UniProtKB">
        <authorList>
            <consortium name="EnsemblPlants"/>
        </authorList>
    </citation>
    <scope>IDENTIFICATION</scope>
</reference>
<dbReference type="EMBL" id="LRBV02000009">
    <property type="status" value="NOT_ANNOTATED_CDS"/>
    <property type="molecule type" value="Genomic_DNA"/>
</dbReference>
<keyword evidence="1" id="KW-0064">Aspartyl protease</keyword>
<evidence type="ECO:0000256" key="1">
    <source>
        <dbReference type="ARBA" id="ARBA00022750"/>
    </source>
</evidence>
<dbReference type="PROSITE" id="PS50994">
    <property type="entry name" value="INTEGRASE"/>
    <property type="match status" value="1"/>
</dbReference>
<evidence type="ECO:0000313" key="5">
    <source>
        <dbReference type="Proteomes" id="UP000594261"/>
    </source>
</evidence>
<dbReference type="PANTHER" id="PTHR11439:SF461">
    <property type="entry name" value="OS10G0432200 PROTEIN"/>
    <property type="match status" value="1"/>
</dbReference>
<feature type="region of interest" description="Disordered" evidence="2">
    <location>
        <begin position="723"/>
        <end position="756"/>
    </location>
</feature>
<dbReference type="GO" id="GO:0015074">
    <property type="term" value="P:DNA integration"/>
    <property type="evidence" value="ECO:0007669"/>
    <property type="project" value="InterPro"/>
</dbReference>
<dbReference type="SUPFAM" id="SSF53098">
    <property type="entry name" value="Ribonuclease H-like"/>
    <property type="match status" value="1"/>
</dbReference>
<dbReference type="Gene3D" id="3.80.10.10">
    <property type="entry name" value="Ribonuclease Inhibitor"/>
    <property type="match status" value="1"/>
</dbReference>
<dbReference type="GO" id="GO:0003676">
    <property type="term" value="F:nucleic acid binding"/>
    <property type="evidence" value="ECO:0007669"/>
    <property type="project" value="InterPro"/>
</dbReference>
<feature type="compositionally biased region" description="Low complexity" evidence="2">
    <location>
        <begin position="205"/>
        <end position="214"/>
    </location>
</feature>
<dbReference type="Pfam" id="PF13976">
    <property type="entry name" value="gag_pre-integrs"/>
    <property type="match status" value="1"/>
</dbReference>
<dbReference type="Gene3D" id="3.30.420.10">
    <property type="entry name" value="Ribonuclease H-like superfamily/Ribonuclease H"/>
    <property type="match status" value="1"/>
</dbReference>
<dbReference type="InterPro" id="IPR057135">
    <property type="entry name" value="At4g27190-like_LRR"/>
</dbReference>
<dbReference type="SUPFAM" id="SSF56672">
    <property type="entry name" value="DNA/RNA polymerases"/>
    <property type="match status" value="1"/>
</dbReference>
<keyword evidence="5" id="KW-1185">Reference proteome</keyword>
<evidence type="ECO:0000313" key="4">
    <source>
        <dbReference type="EnsemblPlants" id="QL09p045529:mrna"/>
    </source>
</evidence>
<evidence type="ECO:0000256" key="2">
    <source>
        <dbReference type="SAM" id="MobiDB-lite"/>
    </source>
</evidence>
<proteinExistence type="predicted"/>
<dbReference type="Proteomes" id="UP000594261">
    <property type="component" value="Chromosome 9"/>
</dbReference>
<accession>A0A7N2MKH0</accession>
<protein>
    <recommendedName>
        <fullName evidence="3">Integrase catalytic domain-containing protein</fullName>
    </recommendedName>
</protein>
<dbReference type="CDD" id="cd09272">
    <property type="entry name" value="RNase_HI_RT_Ty1"/>
    <property type="match status" value="1"/>
</dbReference>
<reference evidence="4 5" key="1">
    <citation type="journal article" date="2016" name="G3 (Bethesda)">
        <title>First Draft Assembly and Annotation of the Genome of a California Endemic Oak Quercus lobata Nee (Fagaceae).</title>
        <authorList>
            <person name="Sork V.L."/>
            <person name="Fitz-Gibbon S.T."/>
            <person name="Puiu D."/>
            <person name="Crepeau M."/>
            <person name="Gugger P.F."/>
            <person name="Sherman R."/>
            <person name="Stevens K."/>
            <person name="Langley C.H."/>
            <person name="Pellegrini M."/>
            <person name="Salzberg S.L."/>
        </authorList>
    </citation>
    <scope>NUCLEOTIDE SEQUENCE [LARGE SCALE GENOMIC DNA]</scope>
    <source>
        <strain evidence="4 5">cv. SW786</strain>
    </source>
</reference>
<feature type="region of interest" description="Disordered" evidence="2">
    <location>
        <begin position="198"/>
        <end position="218"/>
    </location>
</feature>
<dbReference type="InParanoid" id="A0A7N2MKH0"/>
<dbReference type="PANTHER" id="PTHR11439">
    <property type="entry name" value="GAG-POL-RELATED RETROTRANSPOSON"/>
    <property type="match status" value="1"/>
</dbReference>
<dbReference type="InterPro" id="IPR043502">
    <property type="entry name" value="DNA/RNA_pol_sf"/>
</dbReference>
<dbReference type="InterPro" id="IPR057670">
    <property type="entry name" value="SH3_retrovirus"/>
</dbReference>
<dbReference type="InterPro" id="IPR025724">
    <property type="entry name" value="GAG-pre-integrase_dom"/>
</dbReference>
<dbReference type="InterPro" id="IPR054722">
    <property type="entry name" value="PolX-like_BBD"/>
</dbReference>
<dbReference type="Pfam" id="PF23247">
    <property type="entry name" value="LRR_RPS2"/>
    <property type="match status" value="1"/>
</dbReference>
<organism evidence="4 5">
    <name type="scientific">Quercus lobata</name>
    <name type="common">Valley oak</name>
    <dbReference type="NCBI Taxonomy" id="97700"/>
    <lineage>
        <taxon>Eukaryota</taxon>
        <taxon>Viridiplantae</taxon>
        <taxon>Streptophyta</taxon>
        <taxon>Embryophyta</taxon>
        <taxon>Tracheophyta</taxon>
        <taxon>Spermatophyta</taxon>
        <taxon>Magnoliopsida</taxon>
        <taxon>eudicotyledons</taxon>
        <taxon>Gunneridae</taxon>
        <taxon>Pentapetalae</taxon>
        <taxon>rosids</taxon>
        <taxon>fabids</taxon>
        <taxon>Fagales</taxon>
        <taxon>Fagaceae</taxon>
        <taxon>Quercus</taxon>
    </lineage>
</organism>
<dbReference type="InterPro" id="IPR012337">
    <property type="entry name" value="RNaseH-like_sf"/>
</dbReference>
<dbReference type="InterPro" id="IPR036397">
    <property type="entry name" value="RNaseH_sf"/>
</dbReference>
<dbReference type="EnsemblPlants" id="QL09p045529:mrna">
    <property type="protein sequence ID" value="QL09p045529:mrna"/>
    <property type="gene ID" value="QL09p045529"/>
</dbReference>